<dbReference type="EMBL" id="MH606185">
    <property type="protein sequence ID" value="AXH71100.1"/>
    <property type="molecule type" value="Genomic_DNA"/>
</dbReference>
<dbReference type="Proteomes" id="UP000260425">
    <property type="component" value="Segment"/>
</dbReference>
<organism evidence="1 2">
    <name type="scientific">Bacillus phage BSP38</name>
    <dbReference type="NCBI Taxonomy" id="2283013"/>
    <lineage>
        <taxon>Viruses</taxon>
        <taxon>Duplodnaviria</taxon>
        <taxon>Heunggongvirae</taxon>
        <taxon>Uroviricota</taxon>
        <taxon>Caudoviricetes</taxon>
        <taxon>Herelleviridae</taxon>
        <taxon>Bastillevirinae</taxon>
        <taxon>Jeonjuvirus</taxon>
        <taxon>Jeonjuvirus BSP38</taxon>
    </lineage>
</organism>
<evidence type="ECO:0000313" key="2">
    <source>
        <dbReference type="Proteomes" id="UP000260425"/>
    </source>
</evidence>
<evidence type="ECO:0000313" key="1">
    <source>
        <dbReference type="EMBL" id="AXH71100.1"/>
    </source>
</evidence>
<proteinExistence type="predicted"/>
<gene>
    <name evidence="1" type="ORF">BSP38_058</name>
</gene>
<accession>A0A345MJR8</accession>
<reference evidence="1 2" key="1">
    <citation type="submission" date="2018-07" db="EMBL/GenBank/DDBJ databases">
        <title>Complete nucleotide sequence of Bacillus phage BSP38.</title>
        <authorList>
            <person name="Ghosh K."/>
            <person name="Kim K.-P."/>
        </authorList>
    </citation>
    <scope>NUCLEOTIDE SEQUENCE [LARGE SCALE GENOMIC DNA]</scope>
</reference>
<organismHost>
    <name type="scientific">Bacillus subtilis</name>
    <dbReference type="NCBI Taxonomy" id="1423"/>
</organismHost>
<keyword evidence="2" id="KW-1185">Reference proteome</keyword>
<protein>
    <submittedName>
        <fullName evidence="1">Uncharacterized protein</fullName>
    </submittedName>
</protein>
<sequence length="88" mass="10031">MYTIHRLLSLGLLIDFRFTYVPTDSADKHVAIELDLKEHGKVRFNINTVTDYGGLSDGNSRKALEHFLENYSTTLDDIEQKGTKLSDK</sequence>
<name>A0A345MJR8_BPBSP</name>